<keyword evidence="4 9" id="KW-0812">Transmembrane</keyword>
<comment type="caution">
    <text evidence="11">The sequence shown here is derived from an EMBL/GenBank/DDBJ whole genome shotgun (WGS) entry which is preliminary data.</text>
</comment>
<dbReference type="InterPro" id="IPR050366">
    <property type="entry name" value="BP-dependent_transpt_permease"/>
</dbReference>
<keyword evidence="7 9" id="KW-1133">Transmembrane helix</keyword>
<dbReference type="InterPro" id="IPR000515">
    <property type="entry name" value="MetI-like"/>
</dbReference>
<dbReference type="Gene3D" id="1.10.3720.10">
    <property type="entry name" value="MetI-like"/>
    <property type="match status" value="1"/>
</dbReference>
<proteinExistence type="inferred from homology"/>
<evidence type="ECO:0000256" key="7">
    <source>
        <dbReference type="ARBA" id="ARBA00022989"/>
    </source>
</evidence>
<protein>
    <submittedName>
        <fullName evidence="11">ABC transporter permease</fullName>
    </submittedName>
</protein>
<dbReference type="Pfam" id="PF12911">
    <property type="entry name" value="OppC_N"/>
    <property type="match status" value="1"/>
</dbReference>
<feature type="transmembrane region" description="Helical" evidence="9">
    <location>
        <begin position="77"/>
        <end position="102"/>
    </location>
</feature>
<keyword evidence="6" id="KW-0653">Protein transport</keyword>
<keyword evidence="2 9" id="KW-0813">Transport</keyword>
<dbReference type="PANTHER" id="PTHR43386:SF1">
    <property type="entry name" value="D,D-DIPEPTIDE TRANSPORT SYSTEM PERMEASE PROTEIN DDPC-RELATED"/>
    <property type="match status" value="1"/>
</dbReference>
<dbReference type="InterPro" id="IPR035906">
    <property type="entry name" value="MetI-like_sf"/>
</dbReference>
<evidence type="ECO:0000256" key="2">
    <source>
        <dbReference type="ARBA" id="ARBA00022448"/>
    </source>
</evidence>
<gene>
    <name evidence="11" type="ORF">OQ273_13610</name>
</gene>
<keyword evidence="3" id="KW-1003">Cell membrane</keyword>
<evidence type="ECO:0000313" key="11">
    <source>
        <dbReference type="EMBL" id="MDA5399615.1"/>
    </source>
</evidence>
<evidence type="ECO:0000256" key="8">
    <source>
        <dbReference type="ARBA" id="ARBA00023136"/>
    </source>
</evidence>
<accession>A0A9X3UJZ7</accession>
<evidence type="ECO:0000256" key="3">
    <source>
        <dbReference type="ARBA" id="ARBA00022475"/>
    </source>
</evidence>
<organism evidence="11 12">
    <name type="scientific">Hoeflea prorocentri</name>
    <dbReference type="NCBI Taxonomy" id="1922333"/>
    <lineage>
        <taxon>Bacteria</taxon>
        <taxon>Pseudomonadati</taxon>
        <taxon>Pseudomonadota</taxon>
        <taxon>Alphaproteobacteria</taxon>
        <taxon>Hyphomicrobiales</taxon>
        <taxon>Rhizobiaceae</taxon>
        <taxon>Hoeflea</taxon>
    </lineage>
</organism>
<sequence>MKEFWKAFRRNKGAVIGLCLLLLVLAVSATAPLLAPDSPWKMVQRPFLPPLVDPHLPLGTDTLGRDVMSGILHGARISLMVGVVATTVALLIGIPLGAIAGYYNGIVDDVLMRIAEFFQTIPSFALALVLVAILEPSVWSIILSIGIVSWVPIARLVRAEVLSQRSREYVEAAVLAGQSDLKIILHQILPNTLSAILVISSLTIASAILLESALSFIGLGDPNLMSWGYMIGASRTVIRTAWWLSFFPGLAIFLTVLAFNMIGDGLNDALNPRLNRTGR</sequence>
<evidence type="ECO:0000256" key="1">
    <source>
        <dbReference type="ARBA" id="ARBA00004651"/>
    </source>
</evidence>
<dbReference type="Proteomes" id="UP001151234">
    <property type="component" value="Unassembled WGS sequence"/>
</dbReference>
<evidence type="ECO:0000256" key="9">
    <source>
        <dbReference type="RuleBase" id="RU363032"/>
    </source>
</evidence>
<dbReference type="PROSITE" id="PS50928">
    <property type="entry name" value="ABC_TM1"/>
    <property type="match status" value="1"/>
</dbReference>
<dbReference type="SUPFAM" id="SSF161098">
    <property type="entry name" value="MetI-like"/>
    <property type="match status" value="1"/>
</dbReference>
<dbReference type="PANTHER" id="PTHR43386">
    <property type="entry name" value="OLIGOPEPTIDE TRANSPORT SYSTEM PERMEASE PROTEIN APPC"/>
    <property type="match status" value="1"/>
</dbReference>
<keyword evidence="5" id="KW-0571">Peptide transport</keyword>
<keyword evidence="12" id="KW-1185">Reference proteome</keyword>
<dbReference type="Pfam" id="PF00528">
    <property type="entry name" value="BPD_transp_1"/>
    <property type="match status" value="1"/>
</dbReference>
<name>A0A9X3UJZ7_9HYPH</name>
<feature type="transmembrane region" description="Helical" evidence="9">
    <location>
        <begin position="195"/>
        <end position="220"/>
    </location>
</feature>
<feature type="domain" description="ABC transmembrane type-1" evidence="10">
    <location>
        <begin position="75"/>
        <end position="263"/>
    </location>
</feature>
<dbReference type="AlphaFoldDB" id="A0A9X3UJZ7"/>
<evidence type="ECO:0000256" key="5">
    <source>
        <dbReference type="ARBA" id="ARBA00022856"/>
    </source>
</evidence>
<dbReference type="GO" id="GO:0015833">
    <property type="term" value="P:peptide transport"/>
    <property type="evidence" value="ECO:0007669"/>
    <property type="project" value="UniProtKB-KW"/>
</dbReference>
<dbReference type="CDD" id="cd06261">
    <property type="entry name" value="TM_PBP2"/>
    <property type="match status" value="1"/>
</dbReference>
<dbReference type="RefSeq" id="WP_267991042.1">
    <property type="nucleotide sequence ID" value="NZ_JAPJZI010000001.1"/>
</dbReference>
<dbReference type="InterPro" id="IPR025966">
    <property type="entry name" value="OppC_N"/>
</dbReference>
<dbReference type="GO" id="GO:0005886">
    <property type="term" value="C:plasma membrane"/>
    <property type="evidence" value="ECO:0007669"/>
    <property type="project" value="UniProtKB-SubCell"/>
</dbReference>
<keyword evidence="8 9" id="KW-0472">Membrane</keyword>
<comment type="similarity">
    <text evidence="9">Belongs to the binding-protein-dependent transport system permease family.</text>
</comment>
<feature type="transmembrane region" description="Helical" evidence="9">
    <location>
        <begin position="241"/>
        <end position="262"/>
    </location>
</feature>
<evidence type="ECO:0000256" key="6">
    <source>
        <dbReference type="ARBA" id="ARBA00022927"/>
    </source>
</evidence>
<evidence type="ECO:0000313" key="12">
    <source>
        <dbReference type="Proteomes" id="UP001151234"/>
    </source>
</evidence>
<evidence type="ECO:0000259" key="10">
    <source>
        <dbReference type="PROSITE" id="PS50928"/>
    </source>
</evidence>
<evidence type="ECO:0000256" key="4">
    <source>
        <dbReference type="ARBA" id="ARBA00022692"/>
    </source>
</evidence>
<comment type="subcellular location">
    <subcellularLocation>
        <location evidence="1 9">Cell membrane</location>
        <topology evidence="1 9">Multi-pass membrane protein</topology>
    </subcellularLocation>
</comment>
<dbReference type="GO" id="GO:0055085">
    <property type="term" value="P:transmembrane transport"/>
    <property type="evidence" value="ECO:0007669"/>
    <property type="project" value="InterPro"/>
</dbReference>
<dbReference type="EMBL" id="JAPJZI010000001">
    <property type="protein sequence ID" value="MDA5399615.1"/>
    <property type="molecule type" value="Genomic_DNA"/>
</dbReference>
<reference evidence="11" key="1">
    <citation type="submission" date="2022-11" db="EMBL/GenBank/DDBJ databases">
        <title>Draft genome sequence of Hoeflea poritis E7-10 and Hoeflea prorocentri PM5-8, separated from scleractinian coral Porites lutea and marine dinoflagellate.</title>
        <authorList>
            <person name="Zhang G."/>
            <person name="Wei Q."/>
            <person name="Cai L."/>
        </authorList>
    </citation>
    <scope>NUCLEOTIDE SEQUENCE</scope>
    <source>
        <strain evidence="11">PM5-8</strain>
    </source>
</reference>
<dbReference type="GO" id="GO:0015031">
    <property type="term" value="P:protein transport"/>
    <property type="evidence" value="ECO:0007669"/>
    <property type="project" value="UniProtKB-KW"/>
</dbReference>